<evidence type="ECO:0000313" key="2">
    <source>
        <dbReference type="Proteomes" id="UP000253090"/>
    </source>
</evidence>
<comment type="caution">
    <text evidence="1">The sequence shown here is derived from an EMBL/GenBank/DDBJ whole genome shotgun (WGS) entry which is preliminary data.</text>
</comment>
<sequence length="62" mass="6851">MHCLAQLPCREVYLLACLRIRPQQAAAVPAWRMLRSAKIAIVGPARHGDFDAADNERSPPPT</sequence>
<evidence type="ECO:0000313" key="1">
    <source>
        <dbReference type="EMBL" id="RCX22634.1"/>
    </source>
</evidence>
<reference evidence="1 2" key="1">
    <citation type="submission" date="2018-07" db="EMBL/GenBank/DDBJ databases">
        <title>Genomic Encyclopedia of Type Strains, Phase III (KMG-III): the genomes of soil and plant-associated and newly described type strains.</title>
        <authorList>
            <person name="Whitman W."/>
        </authorList>
    </citation>
    <scope>NUCLEOTIDE SEQUENCE [LARGE SCALE GENOMIC DNA]</scope>
    <source>
        <strain evidence="1 2">CECT 8333</strain>
    </source>
</reference>
<dbReference type="Proteomes" id="UP000253090">
    <property type="component" value="Unassembled WGS sequence"/>
</dbReference>
<gene>
    <name evidence="1" type="ORF">DFP94_101214</name>
</gene>
<protein>
    <submittedName>
        <fullName evidence="1">Uncharacterized protein</fullName>
    </submittedName>
</protein>
<dbReference type="AlphaFoldDB" id="A0A369BSQ6"/>
<keyword evidence="2" id="KW-1185">Reference proteome</keyword>
<organism evidence="1 2">
    <name type="scientific">Fontibacillus phaseoli</name>
    <dbReference type="NCBI Taxonomy" id="1416533"/>
    <lineage>
        <taxon>Bacteria</taxon>
        <taxon>Bacillati</taxon>
        <taxon>Bacillota</taxon>
        <taxon>Bacilli</taxon>
        <taxon>Bacillales</taxon>
        <taxon>Paenibacillaceae</taxon>
        <taxon>Fontibacillus</taxon>
    </lineage>
</organism>
<dbReference type="EMBL" id="QPJW01000001">
    <property type="protein sequence ID" value="RCX22634.1"/>
    <property type="molecule type" value="Genomic_DNA"/>
</dbReference>
<accession>A0A369BSQ6</accession>
<name>A0A369BSQ6_9BACL</name>
<proteinExistence type="predicted"/>